<evidence type="ECO:0000313" key="2">
    <source>
        <dbReference type="EMBL" id="MPN31847.1"/>
    </source>
</evidence>
<organism evidence="2">
    <name type="scientific">bioreactor metagenome</name>
    <dbReference type="NCBI Taxonomy" id="1076179"/>
    <lineage>
        <taxon>unclassified sequences</taxon>
        <taxon>metagenomes</taxon>
        <taxon>ecological metagenomes</taxon>
    </lineage>
</organism>
<dbReference type="AlphaFoldDB" id="A0A645GYL9"/>
<dbReference type="InterPro" id="IPR036365">
    <property type="entry name" value="PGBD-like_sf"/>
</dbReference>
<dbReference type="SUPFAM" id="SSF47090">
    <property type="entry name" value="PGBD-like"/>
    <property type="match status" value="1"/>
</dbReference>
<sequence length="139" mass="15330">MAADIYVKGMTPATLAKYSELAGFREIICYQVSESFCHVGTRSDKWYAITTDSGKTYRTVQTFGGSYPTLKAGVKNVSNVKKLQTLLKQKKYLGADKKALTIDGIFGANTTFAVKRFQKDNKIAVDGIVGIMTWKKLGI</sequence>
<comment type="caution">
    <text evidence="2">The sequence shown here is derived from an EMBL/GenBank/DDBJ whole genome shotgun (WGS) entry which is preliminary data.</text>
</comment>
<reference evidence="2" key="1">
    <citation type="submission" date="2019-08" db="EMBL/GenBank/DDBJ databases">
        <authorList>
            <person name="Kucharzyk K."/>
            <person name="Murdoch R.W."/>
            <person name="Higgins S."/>
            <person name="Loffler F."/>
        </authorList>
    </citation>
    <scope>NUCLEOTIDE SEQUENCE</scope>
</reference>
<dbReference type="InterPro" id="IPR036366">
    <property type="entry name" value="PGBDSf"/>
</dbReference>
<protein>
    <recommendedName>
        <fullName evidence="1">Peptidoglycan binding-like domain-containing protein</fullName>
    </recommendedName>
</protein>
<gene>
    <name evidence="2" type="ORF">SDC9_179322</name>
</gene>
<name>A0A645GYL9_9ZZZZ</name>
<proteinExistence type="predicted"/>
<dbReference type="EMBL" id="VSSQ01083556">
    <property type="protein sequence ID" value="MPN31847.1"/>
    <property type="molecule type" value="Genomic_DNA"/>
</dbReference>
<dbReference type="Gene3D" id="3.30.1380.10">
    <property type="match status" value="1"/>
</dbReference>
<dbReference type="InterPro" id="IPR009045">
    <property type="entry name" value="Zn_M74/Hedgehog-like"/>
</dbReference>
<feature type="domain" description="Peptidoglycan binding-like" evidence="1">
    <location>
        <begin position="78"/>
        <end position="137"/>
    </location>
</feature>
<accession>A0A645GYL9</accession>
<dbReference type="Pfam" id="PF01471">
    <property type="entry name" value="PG_binding_1"/>
    <property type="match status" value="1"/>
</dbReference>
<dbReference type="Gene3D" id="1.10.101.10">
    <property type="entry name" value="PGBD-like superfamily/PGBD"/>
    <property type="match status" value="1"/>
</dbReference>
<dbReference type="InterPro" id="IPR002477">
    <property type="entry name" value="Peptidoglycan-bd-like"/>
</dbReference>
<evidence type="ECO:0000259" key="1">
    <source>
        <dbReference type="Pfam" id="PF01471"/>
    </source>
</evidence>